<name>T0RT11_SAPDV</name>
<dbReference type="AlphaFoldDB" id="T0RT11"/>
<dbReference type="OrthoDB" id="72508at2759"/>
<organism evidence="2 3">
    <name type="scientific">Saprolegnia diclina (strain VS20)</name>
    <dbReference type="NCBI Taxonomy" id="1156394"/>
    <lineage>
        <taxon>Eukaryota</taxon>
        <taxon>Sar</taxon>
        <taxon>Stramenopiles</taxon>
        <taxon>Oomycota</taxon>
        <taxon>Saprolegniomycetes</taxon>
        <taxon>Saprolegniales</taxon>
        <taxon>Saprolegniaceae</taxon>
        <taxon>Saprolegnia</taxon>
    </lineage>
</organism>
<dbReference type="Proteomes" id="UP000030762">
    <property type="component" value="Unassembled WGS sequence"/>
</dbReference>
<dbReference type="OMA" id="IEMYTRH"/>
<dbReference type="InParanoid" id="T0RT11"/>
<feature type="compositionally biased region" description="Pro residues" evidence="1">
    <location>
        <begin position="44"/>
        <end position="56"/>
    </location>
</feature>
<feature type="region of interest" description="Disordered" evidence="1">
    <location>
        <begin position="30"/>
        <end position="63"/>
    </location>
</feature>
<sequence>MSSSSRSSWTDLVKVWIQLGQYLRASVATSPAVTSDEAYVVKKPTPPPRPASPPRPTKSTLPPCQVLTRKGSSPSFHSLLDRFLQRPKSPIRLPRAFLNRTVLTVAGKRVPFTRCMSKVARSQIKPLPTIIEMYTRH</sequence>
<dbReference type="GeneID" id="19947556"/>
<protein>
    <submittedName>
        <fullName evidence="2">Uncharacterized protein</fullName>
    </submittedName>
</protein>
<evidence type="ECO:0000313" key="3">
    <source>
        <dbReference type="Proteomes" id="UP000030762"/>
    </source>
</evidence>
<gene>
    <name evidence="2" type="ORF">SDRG_06829</name>
</gene>
<dbReference type="RefSeq" id="XP_008610855.1">
    <property type="nucleotide sequence ID" value="XM_008612633.1"/>
</dbReference>
<dbReference type="VEuPathDB" id="FungiDB:SDRG_06829"/>
<dbReference type="EMBL" id="JH767150">
    <property type="protein sequence ID" value="EQC35538.1"/>
    <property type="molecule type" value="Genomic_DNA"/>
</dbReference>
<reference evidence="2 3" key="1">
    <citation type="submission" date="2012-04" db="EMBL/GenBank/DDBJ databases">
        <title>The Genome Sequence of Saprolegnia declina VS20.</title>
        <authorList>
            <consortium name="The Broad Institute Genome Sequencing Platform"/>
            <person name="Russ C."/>
            <person name="Nusbaum C."/>
            <person name="Tyler B."/>
            <person name="van West P."/>
            <person name="Dieguez-Uribeondo J."/>
            <person name="de Bruijn I."/>
            <person name="Tripathy S."/>
            <person name="Jiang R."/>
            <person name="Young S.K."/>
            <person name="Zeng Q."/>
            <person name="Gargeya S."/>
            <person name="Fitzgerald M."/>
            <person name="Haas B."/>
            <person name="Abouelleil A."/>
            <person name="Alvarado L."/>
            <person name="Arachchi H.M."/>
            <person name="Berlin A."/>
            <person name="Chapman S.B."/>
            <person name="Goldberg J."/>
            <person name="Griggs A."/>
            <person name="Gujja S."/>
            <person name="Hansen M."/>
            <person name="Howarth C."/>
            <person name="Imamovic A."/>
            <person name="Larimer J."/>
            <person name="McCowen C."/>
            <person name="Montmayeur A."/>
            <person name="Murphy C."/>
            <person name="Neiman D."/>
            <person name="Pearson M."/>
            <person name="Priest M."/>
            <person name="Roberts A."/>
            <person name="Saif S."/>
            <person name="Shea T."/>
            <person name="Sisk P."/>
            <person name="Sykes S."/>
            <person name="Wortman J."/>
            <person name="Nusbaum C."/>
            <person name="Birren B."/>
        </authorList>
    </citation>
    <scope>NUCLEOTIDE SEQUENCE [LARGE SCALE GENOMIC DNA]</scope>
    <source>
        <strain evidence="2 3">VS20</strain>
    </source>
</reference>
<evidence type="ECO:0000313" key="2">
    <source>
        <dbReference type="EMBL" id="EQC35538.1"/>
    </source>
</evidence>
<evidence type="ECO:0000256" key="1">
    <source>
        <dbReference type="SAM" id="MobiDB-lite"/>
    </source>
</evidence>
<keyword evidence="3" id="KW-1185">Reference proteome</keyword>
<accession>T0RT11</accession>
<proteinExistence type="predicted"/>